<accession>B1LXD6</accession>
<dbReference type="HOGENOM" id="CLU_2288242_0_0_5"/>
<sequence>MGDVTCETCGVQTWSARHPCVNCETAPPVRDWSGSFQFNEALRGMRLGKRVRRHGWMAHVGIEDRGNGVPLMVIRGPCFPEVMNAYHPCSDDVLADDWEVA</sequence>
<gene>
    <name evidence="2" type="ordered locus">Mrad2831_5310</name>
</gene>
<dbReference type="Pfam" id="PF11195">
    <property type="entry name" value="Tad2-like"/>
    <property type="match status" value="1"/>
</dbReference>
<dbReference type="InterPro" id="IPR021361">
    <property type="entry name" value="Tad2-like_dom"/>
</dbReference>
<feature type="domain" description="Thoeris anti-defense 2-like" evidence="1">
    <location>
        <begin position="37"/>
        <end position="100"/>
    </location>
</feature>
<dbReference type="KEGG" id="mrd:Mrad2831_5310"/>
<evidence type="ECO:0000313" key="2">
    <source>
        <dbReference type="EMBL" id="ACB27257.1"/>
    </source>
</evidence>
<name>B1LXD6_METRJ</name>
<dbReference type="STRING" id="426355.Mrad2831_5310"/>
<dbReference type="EMBL" id="CP001001">
    <property type="protein sequence ID" value="ACB27257.1"/>
    <property type="molecule type" value="Genomic_DNA"/>
</dbReference>
<dbReference type="AlphaFoldDB" id="B1LXD6"/>
<dbReference type="RefSeq" id="WP_012322201.1">
    <property type="nucleotide sequence ID" value="NC_010505.1"/>
</dbReference>
<evidence type="ECO:0000259" key="1">
    <source>
        <dbReference type="Pfam" id="PF11195"/>
    </source>
</evidence>
<organism evidence="2 3">
    <name type="scientific">Methylobacterium radiotolerans (strain ATCC 27329 / DSM 1819 / JCM 2831 / NBRC 15690 / NCIMB 10815 / 0-1)</name>
    <dbReference type="NCBI Taxonomy" id="426355"/>
    <lineage>
        <taxon>Bacteria</taxon>
        <taxon>Pseudomonadati</taxon>
        <taxon>Pseudomonadota</taxon>
        <taxon>Alphaproteobacteria</taxon>
        <taxon>Hyphomicrobiales</taxon>
        <taxon>Methylobacteriaceae</taxon>
        <taxon>Methylobacterium</taxon>
    </lineage>
</organism>
<protein>
    <recommendedName>
        <fullName evidence="1">Thoeris anti-defense 2-like domain-containing protein</fullName>
    </recommendedName>
</protein>
<dbReference type="OrthoDB" id="7999123at2"/>
<evidence type="ECO:0000313" key="3">
    <source>
        <dbReference type="Proteomes" id="UP000006589"/>
    </source>
</evidence>
<dbReference type="Proteomes" id="UP000006589">
    <property type="component" value="Chromosome"/>
</dbReference>
<reference evidence="2 3" key="1">
    <citation type="submission" date="2008-03" db="EMBL/GenBank/DDBJ databases">
        <title>Complete sequence of chromosome of Methylobacterium radiotolerans JCM 2831.</title>
        <authorList>
            <consortium name="US DOE Joint Genome Institute"/>
            <person name="Copeland A."/>
            <person name="Lucas S."/>
            <person name="Lapidus A."/>
            <person name="Glavina del Rio T."/>
            <person name="Dalin E."/>
            <person name="Tice H."/>
            <person name="Bruce D."/>
            <person name="Goodwin L."/>
            <person name="Pitluck S."/>
            <person name="Kiss H."/>
            <person name="Brettin T."/>
            <person name="Detter J.C."/>
            <person name="Han C."/>
            <person name="Kuske C.R."/>
            <person name="Schmutz J."/>
            <person name="Larimer F."/>
            <person name="Land M."/>
            <person name="Hauser L."/>
            <person name="Kyrpides N."/>
            <person name="Mikhailova N."/>
            <person name="Marx C.J."/>
            <person name="Richardson P."/>
        </authorList>
    </citation>
    <scope>NUCLEOTIDE SEQUENCE [LARGE SCALE GENOMIC DNA]</scope>
    <source>
        <strain evidence="3">ATCC 27329 / DSM 1819 / JCM 2831 / NBRC 15690 / NCIMB 10815 / 0-1</strain>
    </source>
</reference>
<dbReference type="GeneID" id="43529515"/>
<proteinExistence type="predicted"/>